<dbReference type="PANTHER" id="PTHR11006">
    <property type="entry name" value="PROTEIN ARGININE N-METHYLTRANSFERASE"/>
    <property type="match status" value="1"/>
</dbReference>
<dbReference type="Proteomes" id="UP000008792">
    <property type="component" value="Unassembled WGS sequence"/>
</dbReference>
<dbReference type="InterPro" id="IPR025799">
    <property type="entry name" value="Arg_MeTrfase"/>
</dbReference>
<dbReference type="Pfam" id="PF13649">
    <property type="entry name" value="Methyltransf_25"/>
    <property type="match status" value="1"/>
</dbReference>
<dbReference type="GO" id="GO:0032259">
    <property type="term" value="P:methylation"/>
    <property type="evidence" value="ECO:0007669"/>
    <property type="project" value="UniProtKB-KW"/>
</dbReference>
<dbReference type="HOGENOM" id="CLU_017375_1_0_1"/>
<dbReference type="PROSITE" id="PS51678">
    <property type="entry name" value="SAM_MT_PRMT"/>
    <property type="match status" value="1"/>
</dbReference>
<dbReference type="GO" id="GO:0005634">
    <property type="term" value="C:nucleus"/>
    <property type="evidence" value="ECO:0007669"/>
    <property type="project" value="TreeGrafter"/>
</dbReference>
<dbReference type="GO" id="GO:0035242">
    <property type="term" value="F:protein-arginine omega-N asymmetric methyltransferase activity"/>
    <property type="evidence" value="ECO:0007669"/>
    <property type="project" value="UniProtKB-EC"/>
</dbReference>
<comment type="catalytic activity">
    <reaction evidence="5">
        <text>L-arginyl-[protein] + S-adenosyl-L-methionine = N(omega)-methyl-L-arginyl-[protein] + S-adenosyl-L-homocysteine + H(+)</text>
        <dbReference type="Rhea" id="RHEA:48100"/>
        <dbReference type="Rhea" id="RHEA-COMP:10532"/>
        <dbReference type="Rhea" id="RHEA-COMP:11990"/>
        <dbReference type="ChEBI" id="CHEBI:15378"/>
        <dbReference type="ChEBI" id="CHEBI:29965"/>
        <dbReference type="ChEBI" id="CHEBI:57856"/>
        <dbReference type="ChEBI" id="CHEBI:59789"/>
        <dbReference type="ChEBI" id="CHEBI:65280"/>
    </reaction>
    <physiologicalReaction direction="left-to-right" evidence="5">
        <dbReference type="Rhea" id="RHEA:48101"/>
    </physiologicalReaction>
</comment>
<dbReference type="EMBL" id="CH940647">
    <property type="protein sequence ID" value="EDW70911.2"/>
    <property type="molecule type" value="Genomic_DNA"/>
</dbReference>
<dbReference type="GO" id="GO:0035241">
    <property type="term" value="F:protein-arginine omega-N monomethyltransferase activity"/>
    <property type="evidence" value="ECO:0007669"/>
    <property type="project" value="RHEA"/>
</dbReference>
<evidence type="ECO:0000259" key="8">
    <source>
        <dbReference type="Pfam" id="PF22528"/>
    </source>
</evidence>
<dbReference type="EC" id="2.1.1.319" evidence="1"/>
<accession>B4LC83</accession>
<dbReference type="Gene3D" id="3.40.50.150">
    <property type="entry name" value="Vaccinia Virus protein VP39"/>
    <property type="match status" value="1"/>
</dbReference>
<dbReference type="InParanoid" id="B4LC83"/>
<dbReference type="PANTHER" id="PTHR11006:SF122">
    <property type="entry name" value="ARGININE METHYLTRANSFERASE 8"/>
    <property type="match status" value="1"/>
</dbReference>
<reference evidence="9 10" key="1">
    <citation type="journal article" date="2007" name="Nature">
        <title>Evolution of genes and genomes on the Drosophila phylogeny.</title>
        <authorList>
            <consortium name="Drosophila 12 Genomes Consortium"/>
            <person name="Clark A.G."/>
            <person name="Eisen M.B."/>
            <person name="Smith D.R."/>
            <person name="Bergman C.M."/>
            <person name="Oliver B."/>
            <person name="Markow T.A."/>
            <person name="Kaufman T.C."/>
            <person name="Kellis M."/>
            <person name="Gelbart W."/>
            <person name="Iyer V.N."/>
            <person name="Pollard D.A."/>
            <person name="Sackton T.B."/>
            <person name="Larracuente A.M."/>
            <person name="Singh N.D."/>
            <person name="Abad J.P."/>
            <person name="Abt D.N."/>
            <person name="Adryan B."/>
            <person name="Aguade M."/>
            <person name="Akashi H."/>
            <person name="Anderson W.W."/>
            <person name="Aquadro C.F."/>
            <person name="Ardell D.H."/>
            <person name="Arguello R."/>
            <person name="Artieri C.G."/>
            <person name="Barbash D.A."/>
            <person name="Barker D."/>
            <person name="Barsanti P."/>
            <person name="Batterham P."/>
            <person name="Batzoglou S."/>
            <person name="Begun D."/>
            <person name="Bhutkar A."/>
            <person name="Blanco E."/>
            <person name="Bosak S.A."/>
            <person name="Bradley R.K."/>
            <person name="Brand A.D."/>
            <person name="Brent M.R."/>
            <person name="Brooks A.N."/>
            <person name="Brown R.H."/>
            <person name="Butlin R.K."/>
            <person name="Caggese C."/>
            <person name="Calvi B.R."/>
            <person name="Bernardo de Carvalho A."/>
            <person name="Caspi A."/>
            <person name="Castrezana S."/>
            <person name="Celniker S.E."/>
            <person name="Chang J.L."/>
            <person name="Chapple C."/>
            <person name="Chatterji S."/>
            <person name="Chinwalla A."/>
            <person name="Civetta A."/>
            <person name="Clifton S.W."/>
            <person name="Comeron J.M."/>
            <person name="Costello J.C."/>
            <person name="Coyne J.A."/>
            <person name="Daub J."/>
            <person name="David R.G."/>
            <person name="Delcher A.L."/>
            <person name="Delehaunty K."/>
            <person name="Do C.B."/>
            <person name="Ebling H."/>
            <person name="Edwards K."/>
            <person name="Eickbush T."/>
            <person name="Evans J.D."/>
            <person name="Filipski A."/>
            <person name="Findeiss S."/>
            <person name="Freyhult E."/>
            <person name="Fulton L."/>
            <person name="Fulton R."/>
            <person name="Garcia A.C."/>
            <person name="Gardiner A."/>
            <person name="Garfield D.A."/>
            <person name="Garvin B.E."/>
            <person name="Gibson G."/>
            <person name="Gilbert D."/>
            <person name="Gnerre S."/>
            <person name="Godfrey J."/>
            <person name="Good R."/>
            <person name="Gotea V."/>
            <person name="Gravely B."/>
            <person name="Greenberg A.J."/>
            <person name="Griffiths-Jones S."/>
            <person name="Gross S."/>
            <person name="Guigo R."/>
            <person name="Gustafson E.A."/>
            <person name="Haerty W."/>
            <person name="Hahn M.W."/>
            <person name="Halligan D.L."/>
            <person name="Halpern A.L."/>
            <person name="Halter G.M."/>
            <person name="Han M.V."/>
            <person name="Heger A."/>
            <person name="Hillier L."/>
            <person name="Hinrichs A.S."/>
            <person name="Holmes I."/>
            <person name="Hoskins R.A."/>
            <person name="Hubisz M.J."/>
            <person name="Hultmark D."/>
            <person name="Huntley M.A."/>
            <person name="Jaffe D.B."/>
            <person name="Jagadeeshan S."/>
            <person name="Jeck W.R."/>
            <person name="Johnson J."/>
            <person name="Jones C.D."/>
            <person name="Jordan W.C."/>
            <person name="Karpen G.H."/>
            <person name="Kataoka E."/>
            <person name="Keightley P.D."/>
            <person name="Kheradpour P."/>
            <person name="Kirkness E.F."/>
            <person name="Koerich L.B."/>
            <person name="Kristiansen K."/>
            <person name="Kudrna D."/>
            <person name="Kulathinal R.J."/>
            <person name="Kumar S."/>
            <person name="Kwok R."/>
            <person name="Lander E."/>
            <person name="Langley C.H."/>
            <person name="Lapoint R."/>
            <person name="Lazzaro B.P."/>
            <person name="Lee S.J."/>
            <person name="Levesque L."/>
            <person name="Li R."/>
            <person name="Lin C.F."/>
            <person name="Lin M.F."/>
            <person name="Lindblad-Toh K."/>
            <person name="Llopart A."/>
            <person name="Long M."/>
            <person name="Low L."/>
            <person name="Lozovsky E."/>
            <person name="Lu J."/>
            <person name="Luo M."/>
            <person name="Machado C.A."/>
            <person name="Makalowski W."/>
            <person name="Marzo M."/>
            <person name="Matsuda M."/>
            <person name="Matzkin L."/>
            <person name="McAllister B."/>
            <person name="McBride C.S."/>
            <person name="McKernan B."/>
            <person name="McKernan K."/>
            <person name="Mendez-Lago M."/>
            <person name="Minx P."/>
            <person name="Mollenhauer M.U."/>
            <person name="Montooth K."/>
            <person name="Mount S.M."/>
            <person name="Mu X."/>
            <person name="Myers E."/>
            <person name="Negre B."/>
            <person name="Newfeld S."/>
            <person name="Nielsen R."/>
            <person name="Noor M.A."/>
            <person name="O'Grady P."/>
            <person name="Pachter L."/>
            <person name="Papaceit M."/>
            <person name="Parisi M.J."/>
            <person name="Parisi M."/>
            <person name="Parts L."/>
            <person name="Pedersen J.S."/>
            <person name="Pesole G."/>
            <person name="Phillippy A.M."/>
            <person name="Ponting C.P."/>
            <person name="Pop M."/>
            <person name="Porcelli D."/>
            <person name="Powell J.R."/>
            <person name="Prohaska S."/>
            <person name="Pruitt K."/>
            <person name="Puig M."/>
            <person name="Quesneville H."/>
            <person name="Ram K.R."/>
            <person name="Rand D."/>
            <person name="Rasmussen M.D."/>
            <person name="Reed L.K."/>
            <person name="Reenan R."/>
            <person name="Reily A."/>
            <person name="Remington K.A."/>
            <person name="Rieger T.T."/>
            <person name="Ritchie M.G."/>
            <person name="Robin C."/>
            <person name="Rogers Y.H."/>
            <person name="Rohde C."/>
            <person name="Rozas J."/>
            <person name="Rubenfield M.J."/>
            <person name="Ruiz A."/>
            <person name="Russo S."/>
            <person name="Salzberg S.L."/>
            <person name="Sanchez-Gracia A."/>
            <person name="Saranga D.J."/>
            <person name="Sato H."/>
            <person name="Schaeffer S.W."/>
            <person name="Schatz M.C."/>
            <person name="Schlenke T."/>
            <person name="Schwartz R."/>
            <person name="Segarra C."/>
            <person name="Singh R.S."/>
            <person name="Sirot L."/>
            <person name="Sirota M."/>
            <person name="Sisneros N.B."/>
            <person name="Smith C.D."/>
            <person name="Smith T.F."/>
            <person name="Spieth J."/>
            <person name="Stage D.E."/>
            <person name="Stark A."/>
            <person name="Stephan W."/>
            <person name="Strausberg R.L."/>
            <person name="Strempel S."/>
            <person name="Sturgill D."/>
            <person name="Sutton G."/>
            <person name="Sutton G.G."/>
            <person name="Tao W."/>
            <person name="Teichmann S."/>
            <person name="Tobari Y.N."/>
            <person name="Tomimura Y."/>
            <person name="Tsolas J.M."/>
            <person name="Valente V.L."/>
            <person name="Venter E."/>
            <person name="Venter J.C."/>
            <person name="Vicario S."/>
            <person name="Vieira F.G."/>
            <person name="Vilella A.J."/>
            <person name="Villasante A."/>
            <person name="Walenz B."/>
            <person name="Wang J."/>
            <person name="Wasserman M."/>
            <person name="Watts T."/>
            <person name="Wilson D."/>
            <person name="Wilson R.K."/>
            <person name="Wing R.A."/>
            <person name="Wolfner M.F."/>
            <person name="Wong A."/>
            <person name="Wong G.K."/>
            <person name="Wu C.I."/>
            <person name="Wu G."/>
            <person name="Yamamoto D."/>
            <person name="Yang H.P."/>
            <person name="Yang S.P."/>
            <person name="Yorke J.A."/>
            <person name="Yoshida K."/>
            <person name="Zdobnov E."/>
            <person name="Zhang P."/>
            <person name="Zhang Y."/>
            <person name="Zimin A.V."/>
            <person name="Baldwin J."/>
            <person name="Abdouelleil A."/>
            <person name="Abdulkadir J."/>
            <person name="Abebe A."/>
            <person name="Abera B."/>
            <person name="Abreu J."/>
            <person name="Acer S.C."/>
            <person name="Aftuck L."/>
            <person name="Alexander A."/>
            <person name="An P."/>
            <person name="Anderson E."/>
            <person name="Anderson S."/>
            <person name="Arachi H."/>
            <person name="Azer M."/>
            <person name="Bachantsang P."/>
            <person name="Barry A."/>
            <person name="Bayul T."/>
            <person name="Berlin A."/>
            <person name="Bessette D."/>
            <person name="Bloom T."/>
            <person name="Blye J."/>
            <person name="Boguslavskiy L."/>
            <person name="Bonnet C."/>
            <person name="Boukhgalter B."/>
            <person name="Bourzgui I."/>
            <person name="Brown A."/>
            <person name="Cahill P."/>
            <person name="Channer S."/>
            <person name="Cheshatsang Y."/>
            <person name="Chuda L."/>
            <person name="Citroen M."/>
            <person name="Collymore A."/>
            <person name="Cooke P."/>
            <person name="Costello M."/>
            <person name="D'Aco K."/>
            <person name="Daza R."/>
            <person name="De Haan G."/>
            <person name="DeGray S."/>
            <person name="DeMaso C."/>
            <person name="Dhargay N."/>
            <person name="Dooley K."/>
            <person name="Dooley E."/>
            <person name="Doricent M."/>
            <person name="Dorje P."/>
            <person name="Dorjee K."/>
            <person name="Dupes A."/>
            <person name="Elong R."/>
            <person name="Falk J."/>
            <person name="Farina A."/>
            <person name="Faro S."/>
            <person name="Ferguson D."/>
            <person name="Fisher S."/>
            <person name="Foley C.D."/>
            <person name="Franke A."/>
            <person name="Friedrich D."/>
            <person name="Gadbois L."/>
            <person name="Gearin G."/>
            <person name="Gearin C.R."/>
            <person name="Giannoukos G."/>
            <person name="Goode T."/>
            <person name="Graham J."/>
            <person name="Grandbois E."/>
            <person name="Grewal S."/>
            <person name="Gyaltsen K."/>
            <person name="Hafez N."/>
            <person name="Hagos B."/>
            <person name="Hall J."/>
            <person name="Henson C."/>
            <person name="Hollinger A."/>
            <person name="Honan T."/>
            <person name="Huard M.D."/>
            <person name="Hughes L."/>
            <person name="Hurhula B."/>
            <person name="Husby M.E."/>
            <person name="Kamat A."/>
            <person name="Kanga B."/>
            <person name="Kashin S."/>
            <person name="Khazanovich D."/>
            <person name="Kisner P."/>
            <person name="Lance K."/>
            <person name="Lara M."/>
            <person name="Lee W."/>
            <person name="Lennon N."/>
            <person name="Letendre F."/>
            <person name="LeVine R."/>
            <person name="Lipovsky A."/>
            <person name="Liu X."/>
            <person name="Liu J."/>
            <person name="Liu S."/>
            <person name="Lokyitsang T."/>
            <person name="Lokyitsang Y."/>
            <person name="Lubonja R."/>
            <person name="Lui A."/>
            <person name="MacDonald P."/>
            <person name="Magnisalis V."/>
            <person name="Maru K."/>
            <person name="Matthews C."/>
            <person name="McCusker W."/>
            <person name="McDonough S."/>
            <person name="Mehta T."/>
            <person name="Meldrim J."/>
            <person name="Meneus L."/>
            <person name="Mihai O."/>
            <person name="Mihalev A."/>
            <person name="Mihova T."/>
            <person name="Mittelman R."/>
            <person name="Mlenga V."/>
            <person name="Montmayeur A."/>
            <person name="Mulrain L."/>
            <person name="Navidi A."/>
            <person name="Naylor J."/>
            <person name="Negash T."/>
            <person name="Nguyen T."/>
            <person name="Nguyen N."/>
            <person name="Nicol R."/>
            <person name="Norbu C."/>
            <person name="Norbu N."/>
            <person name="Novod N."/>
            <person name="O'Neill B."/>
            <person name="Osman S."/>
            <person name="Markiewicz E."/>
            <person name="Oyono O.L."/>
            <person name="Patti C."/>
            <person name="Phunkhang P."/>
            <person name="Pierre F."/>
            <person name="Priest M."/>
            <person name="Raghuraman S."/>
            <person name="Rege F."/>
            <person name="Reyes R."/>
            <person name="Rise C."/>
            <person name="Rogov P."/>
            <person name="Ross K."/>
            <person name="Ryan E."/>
            <person name="Settipalli S."/>
            <person name="Shea T."/>
            <person name="Sherpa N."/>
            <person name="Shi L."/>
            <person name="Shih D."/>
            <person name="Sparrow T."/>
            <person name="Spaulding J."/>
            <person name="Stalker J."/>
            <person name="Stange-Thomann N."/>
            <person name="Stavropoulos S."/>
            <person name="Stone C."/>
            <person name="Strader C."/>
            <person name="Tesfaye S."/>
            <person name="Thomson T."/>
            <person name="Thoulutsang Y."/>
            <person name="Thoulutsang D."/>
            <person name="Topham K."/>
            <person name="Topping I."/>
            <person name="Tsamla T."/>
            <person name="Vassiliev H."/>
            <person name="Vo A."/>
            <person name="Wangchuk T."/>
            <person name="Wangdi T."/>
            <person name="Weiand M."/>
            <person name="Wilkinson J."/>
            <person name="Wilson A."/>
            <person name="Yadav S."/>
            <person name="Young G."/>
            <person name="Yu Q."/>
            <person name="Zembek L."/>
            <person name="Zhong D."/>
            <person name="Zimmer A."/>
            <person name="Zwirko Z."/>
            <person name="Jaffe D.B."/>
            <person name="Alvarez P."/>
            <person name="Brockman W."/>
            <person name="Butler J."/>
            <person name="Chin C."/>
            <person name="Gnerre S."/>
            <person name="Grabherr M."/>
            <person name="Kleber M."/>
            <person name="Mauceli E."/>
            <person name="MacCallum I."/>
        </authorList>
    </citation>
    <scope>NUCLEOTIDE SEQUENCE [LARGE SCALE GENOMIC DNA]</scope>
    <source>
        <strain evidence="10">Tucson 15010-1051.87</strain>
    </source>
</reference>
<dbReference type="STRING" id="7244.B4LC83"/>
<evidence type="ECO:0000313" key="9">
    <source>
        <dbReference type="EMBL" id="EDW70911.2"/>
    </source>
</evidence>
<evidence type="ECO:0000313" key="10">
    <source>
        <dbReference type="Proteomes" id="UP000008792"/>
    </source>
</evidence>
<evidence type="ECO:0000256" key="4">
    <source>
        <dbReference type="ARBA" id="ARBA00022691"/>
    </source>
</evidence>
<dbReference type="eggNOG" id="KOG1499">
    <property type="taxonomic scope" value="Eukaryota"/>
</dbReference>
<sequence length="354" mass="39847">MTSRAFKENAGAAPIGIDNLAGEDSAAISAKTYAEFLQRHEVVMRDEVTMLGFKAAIEANADLFRNAIVLEVGCGSALLSLWAAQQGAARVIAVEPSAVCQVARQLVRQNQLEHVIEVMQGNVEQLQLPKVDIIISKWMGACLMYSSTLEAVIYARDKWLKPGGSIFPHMANLYIAAANQPRDSPDRFSSPQHYWTHYSGLDLRQAWRIIQQTPAIGCVDAAQVLTQRQVLRRFDMRTLQRSELSFAVPFKLRTLRQAIAKWFVLYFDFRFPGATHLKPITTSPSAASTQWKQALFHIDAHLPLCVGDVIDGQFRVERGIRHLDFDIDWSFHNELVNVELHKQIYRMQGEAEAV</sequence>
<evidence type="ECO:0000259" key="7">
    <source>
        <dbReference type="Pfam" id="PF13649"/>
    </source>
</evidence>
<dbReference type="KEGG" id="dvi:6623267"/>
<dbReference type="AlphaFoldDB" id="B4LC83"/>
<evidence type="ECO:0000256" key="6">
    <source>
        <dbReference type="PROSITE-ProRule" id="PRU01015"/>
    </source>
</evidence>
<proteinExistence type="predicted"/>
<keyword evidence="10" id="KW-1185">Reference proteome</keyword>
<keyword evidence="4 6" id="KW-0949">S-adenosyl-L-methionine</keyword>
<dbReference type="Pfam" id="PF22528">
    <property type="entry name" value="PRMT_C"/>
    <property type="match status" value="1"/>
</dbReference>
<dbReference type="InterPro" id="IPR055135">
    <property type="entry name" value="PRMT_dom"/>
</dbReference>
<dbReference type="InterPro" id="IPR041698">
    <property type="entry name" value="Methyltransf_25"/>
</dbReference>
<evidence type="ECO:0000256" key="2">
    <source>
        <dbReference type="ARBA" id="ARBA00022603"/>
    </source>
</evidence>
<dbReference type="FunFam" id="3.40.50.150:FF:000003">
    <property type="entry name" value="Blast:Protein arginine N-methyltransferase 1"/>
    <property type="match status" value="1"/>
</dbReference>
<dbReference type="CDD" id="cd02440">
    <property type="entry name" value="AdoMet_MTases"/>
    <property type="match status" value="1"/>
</dbReference>
<keyword evidence="3 6" id="KW-0808">Transferase</keyword>
<dbReference type="OrthoDB" id="7852941at2759"/>
<organism evidence="9 10">
    <name type="scientific">Drosophila virilis</name>
    <name type="common">Fruit fly</name>
    <dbReference type="NCBI Taxonomy" id="7244"/>
    <lineage>
        <taxon>Eukaryota</taxon>
        <taxon>Metazoa</taxon>
        <taxon>Ecdysozoa</taxon>
        <taxon>Arthropoda</taxon>
        <taxon>Hexapoda</taxon>
        <taxon>Insecta</taxon>
        <taxon>Pterygota</taxon>
        <taxon>Neoptera</taxon>
        <taxon>Endopterygota</taxon>
        <taxon>Diptera</taxon>
        <taxon>Brachycera</taxon>
        <taxon>Muscomorpha</taxon>
        <taxon>Ephydroidea</taxon>
        <taxon>Drosophilidae</taxon>
        <taxon>Drosophila</taxon>
    </lineage>
</organism>
<dbReference type="SUPFAM" id="SSF53335">
    <property type="entry name" value="S-adenosyl-L-methionine-dependent methyltransferases"/>
    <property type="match status" value="1"/>
</dbReference>
<dbReference type="Gene3D" id="2.70.160.11">
    <property type="entry name" value="Hnrnp arginine n-methyltransferase1"/>
    <property type="match status" value="1"/>
</dbReference>
<dbReference type="InterPro" id="IPR029063">
    <property type="entry name" value="SAM-dependent_MTases_sf"/>
</dbReference>
<evidence type="ECO:0000256" key="3">
    <source>
        <dbReference type="ARBA" id="ARBA00022679"/>
    </source>
</evidence>
<evidence type="ECO:0000256" key="5">
    <source>
        <dbReference type="ARBA" id="ARBA00049303"/>
    </source>
</evidence>
<evidence type="ECO:0000256" key="1">
    <source>
        <dbReference type="ARBA" id="ARBA00011925"/>
    </source>
</evidence>
<feature type="domain" description="Methyltransferase" evidence="7">
    <location>
        <begin position="69"/>
        <end position="164"/>
    </location>
</feature>
<dbReference type="GO" id="GO:0042054">
    <property type="term" value="F:histone methyltransferase activity"/>
    <property type="evidence" value="ECO:0007669"/>
    <property type="project" value="TreeGrafter"/>
</dbReference>
<keyword evidence="2 6" id="KW-0489">Methyltransferase</keyword>
<feature type="domain" description="Protein arginine N-methyltransferase" evidence="8">
    <location>
        <begin position="171"/>
        <end position="332"/>
    </location>
</feature>
<protein>
    <recommendedName>
        <fullName evidence="1">type I protein arginine methyltransferase</fullName>
        <ecNumber evidence="1">2.1.1.319</ecNumber>
    </recommendedName>
</protein>
<gene>
    <name evidence="9" type="primary">Dvir\GJ11284</name>
    <name evidence="9" type="ORF">Dvir_GJ11284</name>
</gene>
<name>B4LC83_DROVI</name>